<dbReference type="Proteomes" id="UP000178435">
    <property type="component" value="Unassembled WGS sequence"/>
</dbReference>
<name>A0A1F7RS67_9BACT</name>
<organism evidence="3 4">
    <name type="scientific">Candidatus Schekmanbacteria bacterium RBG_16_38_11</name>
    <dbReference type="NCBI Taxonomy" id="1817880"/>
    <lineage>
        <taxon>Bacteria</taxon>
        <taxon>Candidatus Schekmaniibacteriota</taxon>
    </lineage>
</organism>
<dbReference type="GO" id="GO:0009269">
    <property type="term" value="P:response to desiccation"/>
    <property type="evidence" value="ECO:0007669"/>
    <property type="project" value="InterPro"/>
</dbReference>
<feature type="domain" description="Water stress and hypersensitive response" evidence="2">
    <location>
        <begin position="43"/>
        <end position="159"/>
    </location>
</feature>
<dbReference type="AlphaFoldDB" id="A0A1F7RS67"/>
<comment type="caution">
    <text evidence="3">The sequence shown here is derived from an EMBL/GenBank/DDBJ whole genome shotgun (WGS) entry which is preliminary data.</text>
</comment>
<reference evidence="3 4" key="1">
    <citation type="journal article" date="2016" name="Nat. Commun.">
        <title>Thousands of microbial genomes shed light on interconnected biogeochemical processes in an aquifer system.</title>
        <authorList>
            <person name="Anantharaman K."/>
            <person name="Brown C.T."/>
            <person name="Hug L.A."/>
            <person name="Sharon I."/>
            <person name="Castelle C.J."/>
            <person name="Probst A.J."/>
            <person name="Thomas B.C."/>
            <person name="Singh A."/>
            <person name="Wilkins M.J."/>
            <person name="Karaoz U."/>
            <person name="Brodie E.L."/>
            <person name="Williams K.H."/>
            <person name="Hubbard S.S."/>
            <person name="Banfield J.F."/>
        </authorList>
    </citation>
    <scope>NUCLEOTIDE SEQUENCE [LARGE SCALE GENOMIC DNA]</scope>
</reference>
<dbReference type="InterPro" id="IPR004864">
    <property type="entry name" value="LEA_2"/>
</dbReference>
<protein>
    <recommendedName>
        <fullName evidence="2">Water stress and hypersensitive response domain-containing protein</fullName>
    </recommendedName>
</protein>
<comment type="similarity">
    <text evidence="1">Belongs to the LEA type 2 family.</text>
</comment>
<dbReference type="PANTHER" id="PTHR31459:SF2">
    <property type="entry name" value="OS03G0843300 PROTEIN"/>
    <property type="match status" value="1"/>
</dbReference>
<evidence type="ECO:0000313" key="3">
    <source>
        <dbReference type="EMBL" id="OGL44396.1"/>
    </source>
</evidence>
<dbReference type="InterPro" id="IPR045043">
    <property type="entry name" value="Lea14-like"/>
</dbReference>
<dbReference type="SUPFAM" id="SSF117070">
    <property type="entry name" value="LEA14-like"/>
    <property type="match status" value="1"/>
</dbReference>
<dbReference type="SMART" id="SM00769">
    <property type="entry name" value="WHy"/>
    <property type="match status" value="1"/>
</dbReference>
<dbReference type="Pfam" id="PF03168">
    <property type="entry name" value="LEA_2"/>
    <property type="match status" value="1"/>
</dbReference>
<accession>A0A1F7RS67</accession>
<dbReference type="EMBL" id="MGDF01000145">
    <property type="protein sequence ID" value="OGL44396.1"/>
    <property type="molecule type" value="Genomic_DNA"/>
</dbReference>
<dbReference type="Gene3D" id="2.60.40.1820">
    <property type="match status" value="1"/>
</dbReference>
<dbReference type="InterPro" id="IPR013990">
    <property type="entry name" value="WHy-dom"/>
</dbReference>
<evidence type="ECO:0000313" key="4">
    <source>
        <dbReference type="Proteomes" id="UP000178435"/>
    </source>
</evidence>
<dbReference type="PANTHER" id="PTHR31459">
    <property type="match status" value="1"/>
</dbReference>
<gene>
    <name evidence="3" type="ORF">A2149_05585</name>
</gene>
<evidence type="ECO:0000256" key="1">
    <source>
        <dbReference type="ARBA" id="ARBA00005960"/>
    </source>
</evidence>
<proteinExistence type="inferred from homology"/>
<evidence type="ECO:0000259" key="2">
    <source>
        <dbReference type="SMART" id="SM00769"/>
    </source>
</evidence>
<sequence>MKTILRLKTIKNKSIIFLILIISSLLLAPISCSLKDAVKKCKFKVDRIAIKDFSNEGFKAVVTFKIKNPNWISLTIDDLEYTVWVNGKELGNGKSEDKISIPRKSKSYVDVPLQIKLTELSGSLFKILFSGNIEYRVKGKAVFATFLGKIEYPFDLEKEMKRSKKKKSEKADL</sequence>